<dbReference type="EMBL" id="JRHA01000004">
    <property type="protein sequence ID" value="PQK14241.1"/>
    <property type="molecule type" value="Genomic_DNA"/>
</dbReference>
<reference evidence="2 3" key="1">
    <citation type="submission" date="2016-07" db="EMBL/GenBank/DDBJ databases">
        <title>Comparative genomics of the entomopathogenic fungus Beauveria bassiana.</title>
        <authorList>
            <person name="Valero Jimenez C.A."/>
            <person name="Zwaan B.J."/>
            <person name="Van Kan J.A."/>
            <person name="Takken W."/>
            <person name="Debets A.J."/>
            <person name="Schoustra S.E."/>
            <person name="Koenraadt C.J."/>
        </authorList>
    </citation>
    <scope>NUCLEOTIDE SEQUENCE [LARGE SCALE GENOMIC DNA]</scope>
    <source>
        <strain evidence="2 3">ARSEF 8028</strain>
    </source>
</reference>
<comment type="caution">
    <text evidence="2">The sequence shown here is derived from an EMBL/GenBank/DDBJ whole genome shotgun (WGS) entry which is preliminary data.</text>
</comment>
<keyword evidence="1" id="KW-0812">Transmembrane</keyword>
<evidence type="ECO:0000256" key="1">
    <source>
        <dbReference type="SAM" id="Phobius"/>
    </source>
</evidence>
<proteinExistence type="predicted"/>
<gene>
    <name evidence="2" type="ORF">BB8028_0004g11710</name>
</gene>
<keyword evidence="1" id="KW-0472">Membrane</keyword>
<keyword evidence="1" id="KW-1133">Transmembrane helix</keyword>
<sequence length="125" mass="14248">MCLLRPSASGAFRWSLVSTSATAATQPIIGIWATISTGLMAMACSVVLRFFEDLGKGTCQSAIQLHRDSMSRSTYNFCSSSFHDFRDRRSRSRRFRLRTRHCCIMTAARWQRARPDLQCESCSRR</sequence>
<dbReference type="Proteomes" id="UP000237441">
    <property type="component" value="Unassembled WGS sequence"/>
</dbReference>
<accession>A0A2S7YDH9</accession>
<evidence type="ECO:0000313" key="2">
    <source>
        <dbReference type="EMBL" id="PQK14241.1"/>
    </source>
</evidence>
<name>A0A2S7YDH9_BEABA</name>
<dbReference type="AlphaFoldDB" id="A0A2S7YDH9"/>
<evidence type="ECO:0000313" key="3">
    <source>
        <dbReference type="Proteomes" id="UP000237441"/>
    </source>
</evidence>
<protein>
    <submittedName>
        <fullName evidence="2">Uncharacterized protein</fullName>
    </submittedName>
</protein>
<feature type="transmembrane region" description="Helical" evidence="1">
    <location>
        <begin position="29"/>
        <end position="51"/>
    </location>
</feature>
<organism evidence="2 3">
    <name type="scientific">Beauveria bassiana</name>
    <name type="common">White muscardine disease fungus</name>
    <name type="synonym">Tritirachium shiotae</name>
    <dbReference type="NCBI Taxonomy" id="176275"/>
    <lineage>
        <taxon>Eukaryota</taxon>
        <taxon>Fungi</taxon>
        <taxon>Dikarya</taxon>
        <taxon>Ascomycota</taxon>
        <taxon>Pezizomycotina</taxon>
        <taxon>Sordariomycetes</taxon>
        <taxon>Hypocreomycetidae</taxon>
        <taxon>Hypocreales</taxon>
        <taxon>Cordycipitaceae</taxon>
        <taxon>Beauveria</taxon>
    </lineage>
</organism>